<proteinExistence type="predicted"/>
<protein>
    <submittedName>
        <fullName evidence="2">Uncharacterized protein</fullName>
    </submittedName>
</protein>
<reference evidence="2 3" key="1">
    <citation type="journal article" date="2013" name="Proc. Natl. Acad. Sci. U.S.A.">
        <title>The king cobra genome reveals dynamic gene evolution and adaptation in the snake venom system.</title>
        <authorList>
            <person name="Vonk F.J."/>
            <person name="Casewell N.R."/>
            <person name="Henkel C.V."/>
            <person name="Heimberg A.M."/>
            <person name="Jansen H.J."/>
            <person name="McCleary R.J."/>
            <person name="Kerkkamp H.M."/>
            <person name="Vos R.A."/>
            <person name="Guerreiro I."/>
            <person name="Calvete J.J."/>
            <person name="Wuster W."/>
            <person name="Woods A.E."/>
            <person name="Logan J.M."/>
            <person name="Harrison R.A."/>
            <person name="Castoe T.A."/>
            <person name="de Koning A.P."/>
            <person name="Pollock D.D."/>
            <person name="Yandell M."/>
            <person name="Calderon D."/>
            <person name="Renjifo C."/>
            <person name="Currier R.B."/>
            <person name="Salgado D."/>
            <person name="Pla D."/>
            <person name="Sanz L."/>
            <person name="Hyder A.S."/>
            <person name="Ribeiro J.M."/>
            <person name="Arntzen J.W."/>
            <person name="van den Thillart G.E."/>
            <person name="Boetzer M."/>
            <person name="Pirovano W."/>
            <person name="Dirks R.P."/>
            <person name="Spaink H.P."/>
            <person name="Duboule D."/>
            <person name="McGlinn E."/>
            <person name="Kini R.M."/>
            <person name="Richardson M.K."/>
        </authorList>
    </citation>
    <scope>NUCLEOTIDE SEQUENCE</scope>
    <source>
        <tissue evidence="2">Blood</tissue>
    </source>
</reference>
<gene>
    <name evidence="2" type="ORF">L345_08223</name>
</gene>
<evidence type="ECO:0000313" key="3">
    <source>
        <dbReference type="Proteomes" id="UP000018936"/>
    </source>
</evidence>
<accession>V8NWT0</accession>
<feature type="compositionally biased region" description="Basic and acidic residues" evidence="1">
    <location>
        <begin position="64"/>
        <end position="126"/>
    </location>
</feature>
<name>V8NWT0_OPHHA</name>
<feature type="region of interest" description="Disordered" evidence="1">
    <location>
        <begin position="61"/>
        <end position="142"/>
    </location>
</feature>
<dbReference type="Proteomes" id="UP000018936">
    <property type="component" value="Unassembled WGS sequence"/>
</dbReference>
<organism evidence="2 3">
    <name type="scientific">Ophiophagus hannah</name>
    <name type="common">King cobra</name>
    <name type="synonym">Naja hannah</name>
    <dbReference type="NCBI Taxonomy" id="8665"/>
    <lineage>
        <taxon>Eukaryota</taxon>
        <taxon>Metazoa</taxon>
        <taxon>Chordata</taxon>
        <taxon>Craniata</taxon>
        <taxon>Vertebrata</taxon>
        <taxon>Euteleostomi</taxon>
        <taxon>Lepidosauria</taxon>
        <taxon>Squamata</taxon>
        <taxon>Bifurcata</taxon>
        <taxon>Unidentata</taxon>
        <taxon>Episquamata</taxon>
        <taxon>Toxicofera</taxon>
        <taxon>Serpentes</taxon>
        <taxon>Colubroidea</taxon>
        <taxon>Elapidae</taxon>
        <taxon>Elapinae</taxon>
        <taxon>Ophiophagus</taxon>
    </lineage>
</organism>
<sequence>MKGDFMGNPHHYRGIQSSRGAGDTHPAGWGNSPKEEGSASSCSDLKLGFSLELQLAKDFQIFIIDREGEREKRGGERKREDREKTGGKERTEREKERERERKGREETERREKEETERREREEGERKRERRQKTERRQERKRE</sequence>
<keyword evidence="3" id="KW-1185">Reference proteome</keyword>
<feature type="region of interest" description="Disordered" evidence="1">
    <location>
        <begin position="1"/>
        <end position="42"/>
    </location>
</feature>
<evidence type="ECO:0000256" key="1">
    <source>
        <dbReference type="SAM" id="MobiDB-lite"/>
    </source>
</evidence>
<dbReference type="EMBL" id="AZIM01001694">
    <property type="protein sequence ID" value="ETE66002.1"/>
    <property type="molecule type" value="Genomic_DNA"/>
</dbReference>
<dbReference type="AlphaFoldDB" id="V8NWT0"/>
<feature type="non-terminal residue" evidence="2">
    <location>
        <position position="142"/>
    </location>
</feature>
<evidence type="ECO:0000313" key="2">
    <source>
        <dbReference type="EMBL" id="ETE66002.1"/>
    </source>
</evidence>
<comment type="caution">
    <text evidence="2">The sequence shown here is derived from an EMBL/GenBank/DDBJ whole genome shotgun (WGS) entry which is preliminary data.</text>
</comment>